<evidence type="ECO:0008006" key="5">
    <source>
        <dbReference type="Google" id="ProtNLM"/>
    </source>
</evidence>
<feature type="region of interest" description="Disordered" evidence="1">
    <location>
        <begin position="123"/>
        <end position="142"/>
    </location>
</feature>
<evidence type="ECO:0000313" key="3">
    <source>
        <dbReference type="EMBL" id="MDT0413475.1"/>
    </source>
</evidence>
<accession>A0ABU2RDV0</accession>
<keyword evidence="4" id="KW-1185">Reference proteome</keyword>
<dbReference type="Proteomes" id="UP001183610">
    <property type="component" value="Unassembled WGS sequence"/>
</dbReference>
<feature type="transmembrane region" description="Helical" evidence="2">
    <location>
        <begin position="35"/>
        <end position="55"/>
    </location>
</feature>
<keyword evidence="2" id="KW-1133">Transmembrane helix</keyword>
<evidence type="ECO:0000313" key="4">
    <source>
        <dbReference type="Proteomes" id="UP001183610"/>
    </source>
</evidence>
<feature type="transmembrane region" description="Helical" evidence="2">
    <location>
        <begin position="12"/>
        <end position="29"/>
    </location>
</feature>
<evidence type="ECO:0000256" key="1">
    <source>
        <dbReference type="SAM" id="MobiDB-lite"/>
    </source>
</evidence>
<proteinExistence type="predicted"/>
<gene>
    <name evidence="3" type="ORF">RM698_31115</name>
</gene>
<dbReference type="RefSeq" id="WP_010278451.1">
    <property type="nucleotide sequence ID" value="NZ_JAVRET010000142.1"/>
</dbReference>
<protein>
    <recommendedName>
        <fullName evidence="5">PE-PGRS family protein</fullName>
    </recommendedName>
</protein>
<organism evidence="3 4">
    <name type="scientific">Streptomyces evansiae</name>
    <dbReference type="NCBI Taxonomy" id="3075535"/>
    <lineage>
        <taxon>Bacteria</taxon>
        <taxon>Bacillati</taxon>
        <taxon>Actinomycetota</taxon>
        <taxon>Actinomycetes</taxon>
        <taxon>Kitasatosporales</taxon>
        <taxon>Streptomycetaceae</taxon>
        <taxon>Streptomyces</taxon>
    </lineage>
</organism>
<evidence type="ECO:0000256" key="2">
    <source>
        <dbReference type="SAM" id="Phobius"/>
    </source>
</evidence>
<sequence>MEAGPVGRVLRAAMFAAVSVTLAATGHVLMSATRLPLGVLAVAFLCLALPGWWFAARERGPWLVTALAVATQGVLHSAFTAAQSALGPAGGTGTTRAAPATSPYDNLCSVDVGGIARAGSGAGGAGPMAGTDHSGMAGMDHSAMGDMGGMDHSAMSHMAGMDHAGSLASLVPMGHDMGGMSSTGILAAHVLAALVCGIWLAHGERAVFQVLRAVAGWLRAPLHPLLTAPLPASRRRLRPRKGLSDRLPQGLRCACALERRGPPGVLAAF</sequence>
<reference evidence="4" key="1">
    <citation type="submission" date="2023-07" db="EMBL/GenBank/DDBJ databases">
        <title>30 novel species of actinomycetes from the DSMZ collection.</title>
        <authorList>
            <person name="Nouioui I."/>
        </authorList>
    </citation>
    <scope>NUCLEOTIDE SEQUENCE [LARGE SCALE GENOMIC DNA]</scope>
    <source>
        <strain evidence="4">DSM 41979</strain>
    </source>
</reference>
<name>A0ABU2RDV0_9ACTN</name>
<dbReference type="EMBL" id="JAVRET010000142">
    <property type="protein sequence ID" value="MDT0413475.1"/>
    <property type="molecule type" value="Genomic_DNA"/>
</dbReference>
<feature type="transmembrane region" description="Helical" evidence="2">
    <location>
        <begin position="183"/>
        <end position="202"/>
    </location>
</feature>
<keyword evidence="2" id="KW-0472">Membrane</keyword>
<comment type="caution">
    <text evidence="3">The sequence shown here is derived from an EMBL/GenBank/DDBJ whole genome shotgun (WGS) entry which is preliminary data.</text>
</comment>
<keyword evidence="2" id="KW-0812">Transmembrane</keyword>